<dbReference type="Pfam" id="PF00392">
    <property type="entry name" value="GntR"/>
    <property type="match status" value="1"/>
</dbReference>
<dbReference type="PROSITE" id="PS50949">
    <property type="entry name" value="HTH_GNTR"/>
    <property type="match status" value="1"/>
</dbReference>
<reference evidence="5 6" key="1">
    <citation type="submission" date="2021-05" db="EMBL/GenBank/DDBJ databases">
        <title>Fusibacter ferrireducens sp. nov., an anaerobic, sulfur- and Fe-reducing bacterium isolated from the mangrove sediment.</title>
        <authorList>
            <person name="Qiu D."/>
        </authorList>
    </citation>
    <scope>NUCLEOTIDE SEQUENCE [LARGE SCALE GENOMIC DNA]</scope>
    <source>
        <strain evidence="5 6">DSM 12116</strain>
    </source>
</reference>
<evidence type="ECO:0000313" key="5">
    <source>
        <dbReference type="EMBL" id="MBS7526198.1"/>
    </source>
</evidence>
<evidence type="ECO:0000256" key="1">
    <source>
        <dbReference type="ARBA" id="ARBA00023015"/>
    </source>
</evidence>
<dbReference type="SUPFAM" id="SSF46785">
    <property type="entry name" value="Winged helix' DNA-binding domain"/>
    <property type="match status" value="1"/>
</dbReference>
<keyword evidence="6" id="KW-1185">Reference proteome</keyword>
<dbReference type="Gene3D" id="1.10.10.10">
    <property type="entry name" value="Winged helix-like DNA-binding domain superfamily/Winged helix DNA-binding domain"/>
    <property type="match status" value="1"/>
</dbReference>
<accession>A0ABS5PM27</accession>
<dbReference type="InterPro" id="IPR036388">
    <property type="entry name" value="WH-like_DNA-bd_sf"/>
</dbReference>
<dbReference type="PANTHER" id="PTHR43537:SF45">
    <property type="entry name" value="GNTR FAMILY REGULATORY PROTEIN"/>
    <property type="match status" value="1"/>
</dbReference>
<gene>
    <name evidence="5" type="ORF">KHM83_05880</name>
</gene>
<dbReference type="InterPro" id="IPR000524">
    <property type="entry name" value="Tscrpt_reg_HTH_GntR"/>
</dbReference>
<dbReference type="InterPro" id="IPR011711">
    <property type="entry name" value="GntR_C"/>
</dbReference>
<evidence type="ECO:0000259" key="4">
    <source>
        <dbReference type="PROSITE" id="PS50949"/>
    </source>
</evidence>
<evidence type="ECO:0000313" key="6">
    <source>
        <dbReference type="Proteomes" id="UP000746471"/>
    </source>
</evidence>
<evidence type="ECO:0000256" key="3">
    <source>
        <dbReference type="ARBA" id="ARBA00023163"/>
    </source>
</evidence>
<keyword evidence="1" id="KW-0805">Transcription regulation</keyword>
<dbReference type="InterPro" id="IPR008920">
    <property type="entry name" value="TF_FadR/GntR_C"/>
</dbReference>
<name>A0ABS5PM27_9FIRM</name>
<sequence>MSQPASLLDYALDEIRSRIQNGTYPPGHKLVTQEISDSLGISRTPVVQAINRLIAEGMAESAPRRGTFVAQLSPKKIKNILEIRYMIEMFTIKLAIKNLDYFPDTLTKMRALAEEFPSIGETEYARASEIDSKFHTLFVMLANNEQLTKMYQSNWSVGATYYMYSLVKAPMTRHQKISNDHLKLVELLAERDENGIRKLLENHMASPIEAVEWLIANDTDHIFIR</sequence>
<dbReference type="InterPro" id="IPR036390">
    <property type="entry name" value="WH_DNA-bd_sf"/>
</dbReference>
<keyword evidence="2" id="KW-0238">DNA-binding</keyword>
<dbReference type="Proteomes" id="UP000746471">
    <property type="component" value="Unassembled WGS sequence"/>
</dbReference>
<dbReference type="Gene3D" id="1.20.120.530">
    <property type="entry name" value="GntR ligand-binding domain-like"/>
    <property type="match status" value="1"/>
</dbReference>
<evidence type="ECO:0000256" key="2">
    <source>
        <dbReference type="ARBA" id="ARBA00023125"/>
    </source>
</evidence>
<dbReference type="SMART" id="SM00345">
    <property type="entry name" value="HTH_GNTR"/>
    <property type="match status" value="1"/>
</dbReference>
<dbReference type="Pfam" id="PF07729">
    <property type="entry name" value="FCD"/>
    <property type="match status" value="1"/>
</dbReference>
<keyword evidence="3" id="KW-0804">Transcription</keyword>
<comment type="caution">
    <text evidence="5">The sequence shown here is derived from an EMBL/GenBank/DDBJ whole genome shotgun (WGS) entry which is preliminary data.</text>
</comment>
<dbReference type="CDD" id="cd07377">
    <property type="entry name" value="WHTH_GntR"/>
    <property type="match status" value="1"/>
</dbReference>
<dbReference type="SMART" id="SM00895">
    <property type="entry name" value="FCD"/>
    <property type="match status" value="1"/>
</dbReference>
<dbReference type="EMBL" id="JAHBCL010000008">
    <property type="protein sequence ID" value="MBS7526198.1"/>
    <property type="molecule type" value="Genomic_DNA"/>
</dbReference>
<dbReference type="RefSeq" id="WP_213235982.1">
    <property type="nucleotide sequence ID" value="NZ_JAHBCL010000008.1"/>
</dbReference>
<organism evidence="5 6">
    <name type="scientific">Fusibacter paucivorans</name>
    <dbReference type="NCBI Taxonomy" id="76009"/>
    <lineage>
        <taxon>Bacteria</taxon>
        <taxon>Bacillati</taxon>
        <taxon>Bacillota</taxon>
        <taxon>Clostridia</taxon>
        <taxon>Eubacteriales</taxon>
        <taxon>Eubacteriales Family XII. Incertae Sedis</taxon>
        <taxon>Fusibacter</taxon>
    </lineage>
</organism>
<dbReference type="SUPFAM" id="SSF48008">
    <property type="entry name" value="GntR ligand-binding domain-like"/>
    <property type="match status" value="1"/>
</dbReference>
<proteinExistence type="predicted"/>
<dbReference type="PANTHER" id="PTHR43537">
    <property type="entry name" value="TRANSCRIPTIONAL REGULATOR, GNTR FAMILY"/>
    <property type="match status" value="1"/>
</dbReference>
<protein>
    <submittedName>
        <fullName evidence="5">GntR family transcriptional regulator</fullName>
    </submittedName>
</protein>
<feature type="domain" description="HTH gntR-type" evidence="4">
    <location>
        <begin position="5"/>
        <end position="72"/>
    </location>
</feature>